<organism evidence="2 3">
    <name type="scientific">Enterococcus columbae DSM 7374 = ATCC 51263</name>
    <dbReference type="NCBI Taxonomy" id="1121865"/>
    <lineage>
        <taxon>Bacteria</taxon>
        <taxon>Bacillati</taxon>
        <taxon>Bacillota</taxon>
        <taxon>Bacilli</taxon>
        <taxon>Lactobacillales</taxon>
        <taxon>Enterococcaceae</taxon>
        <taxon>Enterococcus</taxon>
    </lineage>
</organism>
<dbReference type="PATRIC" id="fig|1121865.3.peg.467"/>
<dbReference type="AlphaFoldDB" id="S1N6E4"/>
<name>S1N6E4_9ENTE</name>
<proteinExistence type="predicted"/>
<dbReference type="Proteomes" id="UP000014113">
    <property type="component" value="Unassembled WGS sequence"/>
</dbReference>
<evidence type="ECO:0000313" key="2">
    <source>
        <dbReference type="EMBL" id="EOW84577.1"/>
    </source>
</evidence>
<dbReference type="STRING" id="1121865.OMW_00475"/>
<dbReference type="OrthoDB" id="2193542at2"/>
<evidence type="ECO:0000256" key="1">
    <source>
        <dbReference type="SAM" id="Coils"/>
    </source>
</evidence>
<evidence type="ECO:0000313" key="3">
    <source>
        <dbReference type="Proteomes" id="UP000014113"/>
    </source>
</evidence>
<keyword evidence="1" id="KW-0175">Coiled coil</keyword>
<feature type="coiled-coil region" evidence="1">
    <location>
        <begin position="51"/>
        <end position="78"/>
    </location>
</feature>
<sequence>MPEQTPNVEVTTKEVVHFSAEHKAEAFDKPAIPSLEVSFETHYDETKVRDHQKILTLIEAAELELRDLKLRKEIMEADFSTLTQLFHAYLVEEQAISTLAKQTLVEYLSYEFLRPLAHQGLNKGNNFNLWSAKHFQVLHHLDEKNRIIFEIQMNGLDQRVVPEFIPLIAFDLEHTTVEIFDHQIAVFIRLWYEEGVYSRNQLALFNHDLNQLLNYARQLGFEVERSLLDNTYQLDTHFTSQNPVNTKIIDQLFIDTMEEDSYDFNLLADRQYQVLLDHQQEVQIQLDEHDIAQLAIKTATQRRSILDFLTSYPFLVPLLIGAK</sequence>
<keyword evidence="3" id="KW-1185">Reference proteome</keyword>
<protein>
    <submittedName>
        <fullName evidence="2">Uncharacterized protein</fullName>
    </submittedName>
</protein>
<dbReference type="RefSeq" id="WP_016182639.1">
    <property type="nucleotide sequence ID" value="NZ_JXKI01000020.1"/>
</dbReference>
<reference evidence="2 3" key="1">
    <citation type="submission" date="2013-03" db="EMBL/GenBank/DDBJ databases">
        <title>The Genome Sequence of Enterococcus columbae ATCC_51263 (PacBio/Illumina hybrid assembly).</title>
        <authorList>
            <consortium name="The Broad Institute Genomics Platform"/>
            <consortium name="The Broad Institute Genome Sequencing Center for Infectious Disease"/>
            <person name="Earl A."/>
            <person name="Russ C."/>
            <person name="Gilmore M."/>
            <person name="Surin D."/>
            <person name="Walker B."/>
            <person name="Young S."/>
            <person name="Zeng Q."/>
            <person name="Gargeya S."/>
            <person name="Fitzgerald M."/>
            <person name="Haas B."/>
            <person name="Abouelleil A."/>
            <person name="Allen A.W."/>
            <person name="Alvarado L."/>
            <person name="Arachchi H.M."/>
            <person name="Berlin A.M."/>
            <person name="Chapman S.B."/>
            <person name="Gainer-Dewar J."/>
            <person name="Goldberg J."/>
            <person name="Griggs A."/>
            <person name="Gujja S."/>
            <person name="Hansen M."/>
            <person name="Howarth C."/>
            <person name="Imamovic A."/>
            <person name="Ireland A."/>
            <person name="Larimer J."/>
            <person name="McCowan C."/>
            <person name="Murphy C."/>
            <person name="Pearson M."/>
            <person name="Poon T.W."/>
            <person name="Priest M."/>
            <person name="Roberts A."/>
            <person name="Saif S."/>
            <person name="Shea T."/>
            <person name="Sisk P."/>
            <person name="Sykes S."/>
            <person name="Wortman J."/>
            <person name="Nusbaum C."/>
            <person name="Birren B."/>
        </authorList>
    </citation>
    <scope>NUCLEOTIDE SEQUENCE [LARGE SCALE GENOMIC DNA]</scope>
    <source>
        <strain evidence="2 3">ATCC 51263</strain>
    </source>
</reference>
<comment type="caution">
    <text evidence="2">The sequence shown here is derived from an EMBL/GenBank/DDBJ whole genome shotgun (WGS) entry which is preliminary data.</text>
</comment>
<accession>S1N6E4</accession>
<dbReference type="eggNOG" id="ENOG5033R2X">
    <property type="taxonomic scope" value="Bacteria"/>
</dbReference>
<dbReference type="EMBL" id="ASWJ01000004">
    <property type="protein sequence ID" value="EOW84577.1"/>
    <property type="molecule type" value="Genomic_DNA"/>
</dbReference>
<gene>
    <name evidence="2" type="ORF">I568_01073</name>
</gene>